<evidence type="ECO:0000256" key="8">
    <source>
        <dbReference type="ARBA" id="ARBA00023136"/>
    </source>
</evidence>
<dbReference type="AlphaFoldDB" id="A0A8H7ZHL1"/>
<evidence type="ECO:0000256" key="5">
    <source>
        <dbReference type="ARBA" id="ARBA00022792"/>
    </source>
</evidence>
<comment type="caution">
    <text evidence="12">The sequence shown here is derived from an EMBL/GenBank/DDBJ whole genome shotgun (WGS) entry which is preliminary data.</text>
</comment>
<dbReference type="GO" id="GO:0046872">
    <property type="term" value="F:metal ion binding"/>
    <property type="evidence" value="ECO:0007669"/>
    <property type="project" value="UniProtKB-KW"/>
</dbReference>
<dbReference type="Pfam" id="PF01265">
    <property type="entry name" value="Cyto_heme_lyase"/>
    <property type="match status" value="1"/>
</dbReference>
<keyword evidence="9 10" id="KW-0456">Lyase</keyword>
<feature type="compositionally biased region" description="Polar residues" evidence="11">
    <location>
        <begin position="112"/>
        <end position="122"/>
    </location>
</feature>
<comment type="similarity">
    <text evidence="2 10">Belongs to the cytochrome c-type heme lyase family.</text>
</comment>
<dbReference type="GeneID" id="93652314"/>
<keyword evidence="3 10" id="KW-0349">Heme</keyword>
<keyword evidence="8 10" id="KW-0472">Membrane</keyword>
<keyword evidence="7 10" id="KW-0496">Mitochondrion</keyword>
<dbReference type="PROSITE" id="PS00822">
    <property type="entry name" value="CYTO_HEME_LYASE_2"/>
    <property type="match status" value="1"/>
</dbReference>
<comment type="catalytic activity">
    <reaction evidence="10">
        <text>holo-[cytochrome c] = apo-[cytochrome c] + heme b</text>
        <dbReference type="Rhea" id="RHEA:22648"/>
        <dbReference type="Rhea" id="RHEA-COMP:10725"/>
        <dbReference type="Rhea" id="RHEA-COMP:10726"/>
        <dbReference type="ChEBI" id="CHEBI:29950"/>
        <dbReference type="ChEBI" id="CHEBI:60344"/>
        <dbReference type="ChEBI" id="CHEBI:83739"/>
        <dbReference type="EC" id="4.4.1.17"/>
    </reaction>
</comment>
<evidence type="ECO:0000256" key="2">
    <source>
        <dbReference type="ARBA" id="ARBA00007255"/>
    </source>
</evidence>
<name>A0A8H7ZHL1_9ASCO</name>
<evidence type="ECO:0000256" key="7">
    <source>
        <dbReference type="ARBA" id="ARBA00023128"/>
    </source>
</evidence>
<organism evidence="12 13">
    <name type="scientific">Candida metapsilosis</name>
    <dbReference type="NCBI Taxonomy" id="273372"/>
    <lineage>
        <taxon>Eukaryota</taxon>
        <taxon>Fungi</taxon>
        <taxon>Dikarya</taxon>
        <taxon>Ascomycota</taxon>
        <taxon>Saccharomycotina</taxon>
        <taxon>Pichiomycetes</taxon>
        <taxon>Debaryomycetaceae</taxon>
        <taxon>Candida/Lodderomyces clade</taxon>
        <taxon>Candida</taxon>
    </lineage>
</organism>
<comment type="subcellular location">
    <subcellularLocation>
        <location evidence="1 10">Mitochondrion inner membrane</location>
    </subcellularLocation>
</comment>
<dbReference type="OrthoDB" id="4243at2759"/>
<dbReference type="InterPro" id="IPR000511">
    <property type="entry name" value="Holocyt_c/c1_synthase"/>
</dbReference>
<keyword evidence="13" id="KW-1185">Reference proteome</keyword>
<protein>
    <recommendedName>
        <fullName evidence="10">Holocytochrome c-type synthase</fullName>
        <ecNumber evidence="10">4.4.1.17</ecNumber>
    </recommendedName>
</protein>
<dbReference type="PANTHER" id="PTHR12743:SF0">
    <property type="entry name" value="HOLOCYTOCHROME C-TYPE SYNTHASE"/>
    <property type="match status" value="1"/>
</dbReference>
<sequence length="285" mass="32001">MSDSNEQPKCPVDHSTRQSWLSKLTGGGSNKDTNAKDLAQKDLVSSPTPTQDAQAPPPQVCPVNHDSRAAWLEKVSVSITTPDSAVEVPNAQQSTSPSSTTTCDSSTISNTLQDTTTSNINLPTDREISSIPRTSSNQNWIYPSQKQFFEAMQRKNWNPDSQDMKVIVPIHNLVNERAWKHITMWEGSHYQEAMKQCGGITLTSFKGDSKKLTPRAWIKSYLWGQSPPFDRHDWTINRCGKEIEYVIDFYNGENDQSGQVWLDVRPKLNTVEGVKLRLARAFGFN</sequence>
<keyword evidence="6 10" id="KW-0408">Iron</keyword>
<comment type="function">
    <text evidence="10">Lyase that catalyzes the covalent linking of the heme group to the cytochrome C apoprotein to produce the mature functional cytochrome.</text>
</comment>
<dbReference type="EC" id="4.4.1.17" evidence="10"/>
<dbReference type="PANTHER" id="PTHR12743">
    <property type="entry name" value="CYTOCHROME C1 HEME LYASE"/>
    <property type="match status" value="1"/>
</dbReference>
<keyword evidence="4 10" id="KW-0479">Metal-binding</keyword>
<feature type="region of interest" description="Disordered" evidence="11">
    <location>
        <begin position="83"/>
        <end position="131"/>
    </location>
</feature>
<dbReference type="PROSITE" id="PS00821">
    <property type="entry name" value="CYTO_HEME_LYASE_1"/>
    <property type="match status" value="1"/>
</dbReference>
<dbReference type="EMBL" id="JAEOAQ010000004">
    <property type="protein sequence ID" value="KAG5418966.1"/>
    <property type="molecule type" value="Genomic_DNA"/>
</dbReference>
<dbReference type="GO" id="GO:0004408">
    <property type="term" value="F:holocytochrome-c synthase activity"/>
    <property type="evidence" value="ECO:0007669"/>
    <property type="project" value="UniProtKB-EC"/>
</dbReference>
<dbReference type="GO" id="GO:0005743">
    <property type="term" value="C:mitochondrial inner membrane"/>
    <property type="evidence" value="ECO:0007669"/>
    <property type="project" value="UniProtKB-SubCell"/>
</dbReference>
<keyword evidence="5 10" id="KW-0999">Mitochondrion inner membrane</keyword>
<accession>A0A8H7ZHL1</accession>
<evidence type="ECO:0000256" key="1">
    <source>
        <dbReference type="ARBA" id="ARBA00004273"/>
    </source>
</evidence>
<proteinExistence type="inferred from homology"/>
<gene>
    <name evidence="12" type="ORF">I9W82_003685</name>
</gene>
<evidence type="ECO:0000256" key="9">
    <source>
        <dbReference type="ARBA" id="ARBA00023239"/>
    </source>
</evidence>
<evidence type="ECO:0000256" key="4">
    <source>
        <dbReference type="ARBA" id="ARBA00022723"/>
    </source>
</evidence>
<evidence type="ECO:0000256" key="10">
    <source>
        <dbReference type="RuleBase" id="RU363130"/>
    </source>
</evidence>
<evidence type="ECO:0000313" key="13">
    <source>
        <dbReference type="Proteomes" id="UP000669133"/>
    </source>
</evidence>
<evidence type="ECO:0000256" key="11">
    <source>
        <dbReference type="SAM" id="MobiDB-lite"/>
    </source>
</evidence>
<dbReference type="RefSeq" id="XP_067548082.1">
    <property type="nucleotide sequence ID" value="XM_067692676.1"/>
</dbReference>
<evidence type="ECO:0000313" key="12">
    <source>
        <dbReference type="EMBL" id="KAG5418966.1"/>
    </source>
</evidence>
<dbReference type="Proteomes" id="UP000669133">
    <property type="component" value="Unassembled WGS sequence"/>
</dbReference>
<feature type="region of interest" description="Disordered" evidence="11">
    <location>
        <begin position="1"/>
        <end position="64"/>
    </location>
</feature>
<evidence type="ECO:0000256" key="6">
    <source>
        <dbReference type="ARBA" id="ARBA00023004"/>
    </source>
</evidence>
<feature type="compositionally biased region" description="Low complexity" evidence="11">
    <location>
        <begin position="94"/>
        <end position="111"/>
    </location>
</feature>
<evidence type="ECO:0000256" key="3">
    <source>
        <dbReference type="ARBA" id="ARBA00022617"/>
    </source>
</evidence>
<reference evidence="12 13" key="1">
    <citation type="submission" date="2020-12" db="EMBL/GenBank/DDBJ databases">
        <title>Effect of drift, selection, and recombination on the evolution of hybrid genomes in Candida yeast pathogens.</title>
        <authorList>
            <person name="Mixao V."/>
            <person name="Ksiezopolska E."/>
            <person name="Saus E."/>
            <person name="Boekhout T."/>
            <person name="Gacser A."/>
            <person name="Gabaldon T."/>
        </authorList>
    </citation>
    <scope>NUCLEOTIDE SEQUENCE [LARGE SCALE GENOMIC DNA]</scope>
    <source>
        <strain evidence="12 13">BP57</strain>
    </source>
</reference>